<dbReference type="GO" id="GO:0048406">
    <property type="term" value="F:nerve growth factor binding"/>
    <property type="evidence" value="ECO:0007669"/>
    <property type="project" value="TreeGrafter"/>
</dbReference>
<name>A0A3B4BYX9_PYGNA</name>
<evidence type="ECO:0000259" key="16">
    <source>
        <dbReference type="PROSITE" id="PS50050"/>
    </source>
</evidence>
<feature type="disulfide bond" evidence="11">
    <location>
        <begin position="162"/>
        <end position="180"/>
    </location>
</feature>
<dbReference type="GO" id="GO:0005035">
    <property type="term" value="F:death receptor activity"/>
    <property type="evidence" value="ECO:0007669"/>
    <property type="project" value="TreeGrafter"/>
</dbReference>
<evidence type="ECO:0000256" key="4">
    <source>
        <dbReference type="ARBA" id="ARBA00022703"/>
    </source>
</evidence>
<feature type="region of interest" description="Disordered" evidence="12">
    <location>
        <begin position="273"/>
        <end position="312"/>
    </location>
</feature>
<evidence type="ECO:0000256" key="6">
    <source>
        <dbReference type="ARBA" id="ARBA00022737"/>
    </source>
</evidence>
<dbReference type="CTD" id="67169"/>
<feature type="repeat" description="TNFR-Cys" evidence="11">
    <location>
        <begin position="140"/>
        <end position="180"/>
    </location>
</feature>
<reference evidence="17 18" key="1">
    <citation type="submission" date="2020-10" db="EMBL/GenBank/DDBJ databases">
        <title>Pygocentrus nattereri (red-bellied piranha) genome, fPygNat1, primary haplotype.</title>
        <authorList>
            <person name="Myers G."/>
            <person name="Meyer A."/>
            <person name="Karagic N."/>
            <person name="Pippel M."/>
            <person name="Winkler S."/>
            <person name="Tracey A."/>
            <person name="Wood J."/>
            <person name="Formenti G."/>
            <person name="Howe K."/>
            <person name="Fedrigo O."/>
            <person name="Jarvis E.D."/>
        </authorList>
    </citation>
    <scope>NUCLEOTIDE SEQUENCE [LARGE SCALE GENOMIC DNA]</scope>
</reference>
<evidence type="ECO:0000256" key="13">
    <source>
        <dbReference type="SAM" id="Phobius"/>
    </source>
</evidence>
<dbReference type="AlphaFoldDB" id="A0A3B4BYX9"/>
<keyword evidence="7 13" id="KW-1133">Transmembrane helix</keyword>
<dbReference type="GeneTree" id="ENSGT00940000165573"/>
<dbReference type="STRING" id="42514.ENSPNAP00000004788"/>
<dbReference type="GO" id="GO:0006915">
    <property type="term" value="P:apoptotic process"/>
    <property type="evidence" value="ECO:0007669"/>
    <property type="project" value="UniProtKB-KW"/>
</dbReference>
<dbReference type="InterPro" id="IPR041448">
    <property type="entry name" value="TNFR16_TM"/>
</dbReference>
<evidence type="ECO:0000256" key="5">
    <source>
        <dbReference type="ARBA" id="ARBA00022729"/>
    </source>
</evidence>
<dbReference type="Gene3D" id="6.10.250.1780">
    <property type="match status" value="1"/>
</dbReference>
<feature type="disulfide bond" evidence="11">
    <location>
        <begin position="56"/>
        <end position="71"/>
    </location>
</feature>
<dbReference type="PANTHER" id="PTHR46605">
    <property type="entry name" value="TUMOR NECROSIS FACTOR RECEPTOR"/>
    <property type="match status" value="1"/>
</dbReference>
<evidence type="ECO:0000256" key="1">
    <source>
        <dbReference type="ARBA" id="ARBA00004162"/>
    </source>
</evidence>
<dbReference type="Ensembl" id="ENSPNAT00000006413.2">
    <property type="protein sequence ID" value="ENSPNAP00000004788.2"/>
    <property type="gene ID" value="ENSPNAG00000001585.2"/>
</dbReference>
<comment type="caution">
    <text evidence="11">Lacks conserved residue(s) required for the propagation of feature annotation.</text>
</comment>
<reference evidence="17" key="2">
    <citation type="submission" date="2025-08" db="UniProtKB">
        <authorList>
            <consortium name="Ensembl"/>
        </authorList>
    </citation>
    <scope>IDENTIFICATION</scope>
</reference>
<keyword evidence="18" id="KW-1185">Reference proteome</keyword>
<dbReference type="SMART" id="SM00005">
    <property type="entry name" value="DEATH"/>
    <property type="match status" value="1"/>
</dbReference>
<dbReference type="Gene3D" id="2.10.50.10">
    <property type="entry name" value="Tumor Necrosis Factor Receptor, subunit A, domain 2"/>
    <property type="match status" value="3"/>
</dbReference>
<dbReference type="GO" id="GO:0090090">
    <property type="term" value="P:negative regulation of canonical Wnt signaling pathway"/>
    <property type="evidence" value="ECO:0007669"/>
    <property type="project" value="Ensembl"/>
</dbReference>
<keyword evidence="3 13" id="KW-0812">Transmembrane</keyword>
<keyword evidence="8 13" id="KW-0472">Membrane</keyword>
<feature type="domain" description="TNFR-Cys" evidence="16">
    <location>
        <begin position="140"/>
        <end position="180"/>
    </location>
</feature>
<protein>
    <recommendedName>
        <fullName evidence="19">Neurotrophin receptor associated death domain</fullName>
    </recommendedName>
</protein>
<feature type="compositionally biased region" description="Polar residues" evidence="12">
    <location>
        <begin position="289"/>
        <end position="299"/>
    </location>
</feature>
<dbReference type="CDD" id="cd08311">
    <property type="entry name" value="Death_p75NR"/>
    <property type="match status" value="1"/>
</dbReference>
<evidence type="ECO:0000313" key="18">
    <source>
        <dbReference type="Proteomes" id="UP001501920"/>
    </source>
</evidence>
<feature type="disulfide bond" evidence="11">
    <location>
        <begin position="117"/>
        <end position="130"/>
    </location>
</feature>
<comment type="subcellular location">
    <subcellularLocation>
        <location evidence="1">Cell membrane</location>
        <topology evidence="1">Single-pass membrane protein</topology>
    </subcellularLocation>
</comment>
<keyword evidence="9 11" id="KW-1015">Disulfide bond</keyword>
<dbReference type="PROSITE" id="PS50050">
    <property type="entry name" value="TNFR_NGFR_2"/>
    <property type="match status" value="3"/>
</dbReference>
<keyword evidence="10" id="KW-0325">Glycoprotein</keyword>
<evidence type="ECO:0000256" key="2">
    <source>
        <dbReference type="ARBA" id="ARBA00022475"/>
    </source>
</evidence>
<evidence type="ECO:0000256" key="11">
    <source>
        <dbReference type="PROSITE-ProRule" id="PRU00206"/>
    </source>
</evidence>
<feature type="domain" description="Death" evidence="15">
    <location>
        <begin position="320"/>
        <end position="397"/>
    </location>
</feature>
<dbReference type="SMART" id="SM00208">
    <property type="entry name" value="TNFR"/>
    <property type="match status" value="4"/>
</dbReference>
<keyword evidence="5 14" id="KW-0732">Signal</keyword>
<dbReference type="InterPro" id="IPR052302">
    <property type="entry name" value="Neurotrophin_rcpt-DD"/>
</dbReference>
<dbReference type="CDD" id="cd13416">
    <property type="entry name" value="TNFRSF16"/>
    <property type="match status" value="1"/>
</dbReference>
<dbReference type="InterPro" id="IPR001368">
    <property type="entry name" value="TNFR/NGFR_Cys_rich_reg"/>
</dbReference>
<dbReference type="PANTHER" id="PTHR46605:SF1">
    <property type="entry name" value="DEATH DOMAIN-CONTAINING MEMBRANE PROTEIN NRADD"/>
    <property type="match status" value="1"/>
</dbReference>
<dbReference type="Proteomes" id="UP001501920">
    <property type="component" value="Chromosome 3"/>
</dbReference>
<feature type="chain" id="PRO_5043837081" description="Neurotrophin receptor associated death domain" evidence="14">
    <location>
        <begin position="19"/>
        <end position="403"/>
    </location>
</feature>
<feature type="domain" description="TNFR-Cys" evidence="16">
    <location>
        <begin position="96"/>
        <end position="138"/>
    </location>
</feature>
<feature type="repeat" description="TNFR-Cys" evidence="11">
    <location>
        <begin position="96"/>
        <end position="138"/>
    </location>
</feature>
<accession>A0A3B4BYX9</accession>
<dbReference type="GO" id="GO:0009986">
    <property type="term" value="C:cell surface"/>
    <property type="evidence" value="ECO:0007669"/>
    <property type="project" value="TreeGrafter"/>
</dbReference>
<feature type="disulfide bond" evidence="11">
    <location>
        <begin position="159"/>
        <end position="172"/>
    </location>
</feature>
<dbReference type="InterPro" id="IPR034046">
    <property type="entry name" value="TNFRSF16_N"/>
</dbReference>
<sequence length="403" mass="43414">MEVLRICLYTLAIKVVVGDVCVSMRVTHYGNCCSECPPGTGMVSECGAENTKCQPCQDGVTFSDSADLSSCLACARCPPGVPQLARCTTTQDTQCDCGMGFFLWRDGNSTAGRCAPCSVCERGEGVTRMCGPLGNTECEPCLLGTFSEVRSASQACQPCTRCKDDEVEIRACQPNSDTLCMERELNIMSRPAGSEGPFPRWPADTMKESGTASGSEAPELTPQDQGGNNILLYVSVLAAVVLGLLIYVAYKCWRSFQQKKALGKARAGELNNGAEGEKLHSDSGVFLDSHSQQDGQPSKGSKRDSKQDTRLYINLPPHRQEEVEQLLEEGSGRCWRQLGGALGYEQERLDVFGRGEAPVRTLLTDWSQQDGSTLGLLCSALARIERHDVAKALTAPAQGVSVV</sequence>
<feature type="signal peptide" evidence="14">
    <location>
        <begin position="1"/>
        <end position="18"/>
    </location>
</feature>
<dbReference type="Pfam" id="PF00531">
    <property type="entry name" value="Death"/>
    <property type="match status" value="1"/>
</dbReference>
<dbReference type="SUPFAM" id="SSF57586">
    <property type="entry name" value="TNF receptor-like"/>
    <property type="match status" value="3"/>
</dbReference>
<dbReference type="PROSITE" id="PS00652">
    <property type="entry name" value="TNFR_NGFR_1"/>
    <property type="match status" value="1"/>
</dbReference>
<dbReference type="Pfam" id="PF00020">
    <property type="entry name" value="TNFR_c6"/>
    <property type="match status" value="3"/>
</dbReference>
<dbReference type="PROSITE" id="PS50017">
    <property type="entry name" value="DEATH_DOMAIN"/>
    <property type="match status" value="1"/>
</dbReference>
<dbReference type="SUPFAM" id="SSF47986">
    <property type="entry name" value="DEATH domain"/>
    <property type="match status" value="1"/>
</dbReference>
<feature type="domain" description="TNFR-Cys" evidence="16">
    <location>
        <begin position="55"/>
        <end position="95"/>
    </location>
</feature>
<evidence type="ECO:0000259" key="15">
    <source>
        <dbReference type="PROSITE" id="PS50017"/>
    </source>
</evidence>
<dbReference type="Gene3D" id="1.10.533.10">
    <property type="entry name" value="Death Domain, Fas"/>
    <property type="match status" value="1"/>
</dbReference>
<feature type="disulfide bond" evidence="11">
    <location>
        <begin position="120"/>
        <end position="138"/>
    </location>
</feature>
<evidence type="ECO:0000256" key="9">
    <source>
        <dbReference type="ARBA" id="ARBA00023157"/>
    </source>
</evidence>
<feature type="transmembrane region" description="Helical" evidence="13">
    <location>
        <begin position="230"/>
        <end position="250"/>
    </location>
</feature>
<evidence type="ECO:0000256" key="7">
    <source>
        <dbReference type="ARBA" id="ARBA00022989"/>
    </source>
</evidence>
<keyword evidence="4" id="KW-0053">Apoptosis</keyword>
<dbReference type="GO" id="GO:0015026">
    <property type="term" value="F:coreceptor activity"/>
    <property type="evidence" value="ECO:0007669"/>
    <property type="project" value="TreeGrafter"/>
</dbReference>
<feature type="repeat" description="TNFR-Cys" evidence="11">
    <location>
        <begin position="55"/>
        <end position="95"/>
    </location>
</feature>
<organism evidence="17 18">
    <name type="scientific">Pygocentrus nattereri</name>
    <name type="common">Red-bellied piranha</name>
    <dbReference type="NCBI Taxonomy" id="42514"/>
    <lineage>
        <taxon>Eukaryota</taxon>
        <taxon>Metazoa</taxon>
        <taxon>Chordata</taxon>
        <taxon>Craniata</taxon>
        <taxon>Vertebrata</taxon>
        <taxon>Euteleostomi</taxon>
        <taxon>Actinopterygii</taxon>
        <taxon>Neopterygii</taxon>
        <taxon>Teleostei</taxon>
        <taxon>Ostariophysi</taxon>
        <taxon>Characiformes</taxon>
        <taxon>Characoidei</taxon>
        <taxon>Pygocentrus</taxon>
    </lineage>
</organism>
<dbReference type="GO" id="GO:0005886">
    <property type="term" value="C:plasma membrane"/>
    <property type="evidence" value="ECO:0007669"/>
    <property type="project" value="UniProtKB-SubCell"/>
</dbReference>
<evidence type="ECO:0000256" key="8">
    <source>
        <dbReference type="ARBA" id="ARBA00023136"/>
    </source>
</evidence>
<feature type="disulfide bond" evidence="11">
    <location>
        <begin position="74"/>
        <end position="87"/>
    </location>
</feature>
<feature type="disulfide bond" evidence="11">
    <location>
        <begin position="141"/>
        <end position="156"/>
    </location>
</feature>
<evidence type="ECO:0000256" key="10">
    <source>
        <dbReference type="ARBA" id="ARBA00023180"/>
    </source>
</evidence>
<evidence type="ECO:0000256" key="3">
    <source>
        <dbReference type="ARBA" id="ARBA00022692"/>
    </source>
</evidence>
<dbReference type="GO" id="GO:0007266">
    <property type="term" value="P:Rho protein signal transduction"/>
    <property type="evidence" value="ECO:0007669"/>
    <property type="project" value="TreeGrafter"/>
</dbReference>
<dbReference type="InterPro" id="IPR011029">
    <property type="entry name" value="DEATH-like_dom_sf"/>
</dbReference>
<evidence type="ECO:0000313" key="17">
    <source>
        <dbReference type="Ensembl" id="ENSPNAP00000004788.2"/>
    </source>
</evidence>
<dbReference type="GeneID" id="108411964"/>
<reference evidence="17" key="3">
    <citation type="submission" date="2025-09" db="UniProtKB">
        <authorList>
            <consortium name="Ensembl"/>
        </authorList>
    </citation>
    <scope>IDENTIFICATION</scope>
</reference>
<evidence type="ECO:0000256" key="14">
    <source>
        <dbReference type="SAM" id="SignalP"/>
    </source>
</evidence>
<dbReference type="OMA" id="CKQKHQL"/>
<evidence type="ECO:0000256" key="12">
    <source>
        <dbReference type="SAM" id="MobiDB-lite"/>
    </source>
</evidence>
<evidence type="ECO:0008006" key="19">
    <source>
        <dbReference type="Google" id="ProtNLM"/>
    </source>
</evidence>
<keyword evidence="2" id="KW-1003">Cell membrane</keyword>
<keyword evidence="6" id="KW-0677">Repeat</keyword>
<dbReference type="RefSeq" id="XP_037392697.1">
    <property type="nucleotide sequence ID" value="XM_037536800.1"/>
</dbReference>
<feature type="region of interest" description="Disordered" evidence="12">
    <location>
        <begin position="191"/>
        <end position="223"/>
    </location>
</feature>
<feature type="disulfide bond" evidence="11">
    <location>
        <begin position="77"/>
        <end position="95"/>
    </location>
</feature>
<proteinExistence type="predicted"/>
<dbReference type="InterPro" id="IPR000488">
    <property type="entry name" value="Death_dom"/>
</dbReference>
<dbReference type="Pfam" id="PF18422">
    <property type="entry name" value="TNFR_16_TM"/>
    <property type="match status" value="1"/>
</dbReference>